<name>A0ABR9AHP3_9BACT</name>
<dbReference type="RefSeq" id="WP_192007387.1">
    <property type="nucleotide sequence ID" value="NZ_JACYTQ010000001.1"/>
</dbReference>
<dbReference type="GO" id="GO:0008483">
    <property type="term" value="F:transaminase activity"/>
    <property type="evidence" value="ECO:0007669"/>
    <property type="project" value="UniProtKB-KW"/>
</dbReference>
<dbReference type="InterPro" id="IPR015424">
    <property type="entry name" value="PyrdxlP-dep_Trfase"/>
</dbReference>
<organism evidence="7 8">
    <name type="scientific">Echinicola arenosa</name>
    <dbReference type="NCBI Taxonomy" id="2774144"/>
    <lineage>
        <taxon>Bacteria</taxon>
        <taxon>Pseudomonadati</taxon>
        <taxon>Bacteroidota</taxon>
        <taxon>Cytophagia</taxon>
        <taxon>Cytophagales</taxon>
        <taxon>Cyclobacteriaceae</taxon>
        <taxon>Echinicola</taxon>
    </lineage>
</organism>
<dbReference type="Gene3D" id="3.90.1150.10">
    <property type="entry name" value="Aspartate Aminotransferase, domain 1"/>
    <property type="match status" value="1"/>
</dbReference>
<dbReference type="Gene3D" id="3.40.640.10">
    <property type="entry name" value="Type I PLP-dependent aspartate aminotransferase-like (Major domain)"/>
    <property type="match status" value="1"/>
</dbReference>
<dbReference type="EMBL" id="JACYTQ010000001">
    <property type="protein sequence ID" value="MBD8487460.1"/>
    <property type="molecule type" value="Genomic_DNA"/>
</dbReference>
<evidence type="ECO:0000313" key="8">
    <source>
        <dbReference type="Proteomes" id="UP000647133"/>
    </source>
</evidence>
<dbReference type="PANTHER" id="PTHR43586:SF8">
    <property type="entry name" value="CYSTEINE DESULFURASE 1, CHLOROPLASTIC"/>
    <property type="match status" value="1"/>
</dbReference>
<dbReference type="PANTHER" id="PTHR43586">
    <property type="entry name" value="CYSTEINE DESULFURASE"/>
    <property type="match status" value="1"/>
</dbReference>
<protein>
    <submittedName>
        <fullName evidence="7">Aminotransferase class V-fold PLP-dependent enzyme</fullName>
    </submittedName>
</protein>
<keyword evidence="7" id="KW-0808">Transferase</keyword>
<gene>
    <name evidence="7" type="ORF">IFO69_01750</name>
</gene>
<proteinExistence type="inferred from homology"/>
<dbReference type="Pfam" id="PF00266">
    <property type="entry name" value="Aminotran_5"/>
    <property type="match status" value="1"/>
</dbReference>
<evidence type="ECO:0000256" key="5">
    <source>
        <dbReference type="RuleBase" id="RU004504"/>
    </source>
</evidence>
<accession>A0ABR9AHP3</accession>
<comment type="catalytic activity">
    <reaction evidence="4">
        <text>(sulfur carrier)-H + L-cysteine = (sulfur carrier)-SH + L-alanine</text>
        <dbReference type="Rhea" id="RHEA:43892"/>
        <dbReference type="Rhea" id="RHEA-COMP:14737"/>
        <dbReference type="Rhea" id="RHEA-COMP:14739"/>
        <dbReference type="ChEBI" id="CHEBI:29917"/>
        <dbReference type="ChEBI" id="CHEBI:35235"/>
        <dbReference type="ChEBI" id="CHEBI:57972"/>
        <dbReference type="ChEBI" id="CHEBI:64428"/>
        <dbReference type="EC" id="2.8.1.7"/>
    </reaction>
</comment>
<dbReference type="InterPro" id="IPR020578">
    <property type="entry name" value="Aminotrans_V_PyrdxlP_BS"/>
</dbReference>
<sequence>MDRRKFIRSSGFSMGMALTLPATLSSCNKADSTTANTTPIFTDISTWEGVRALFPLDNSHVQMAQMLLASHPAPVAEAIEKHRKAFDNNPAMYWEENFMTAELKVCDAAAKYMGVTAAEIALTDSTTMGTSLLFNGMKLRPGDEILATTHDHYVTDKSIEYTCKKKGASYRRVEEYQDPRTVTVDEVVGNIKKAISDKTRVVMVTWVHSSTGVKLPIAEIAEAIKEVNKGRIEDNHIYFAVDGVHGFGNQDKDIAELGCDFFSAGTHKWIFGPRGTGILYAKREAWNFIEPTIPAFSEYPFLEYLGNPPEREPTFHELMTPGGFHSFDFRWALHTAFELQMEMKRDRVHQRTTELSTHVKEGIRNIPGVDLITPLDPNMSAGINCFMVNSLEADETVRRFHDMGVIASSSPYRQSFARLTPFVGNTMDEVDRSLEVLAKIAKV</sequence>
<feature type="domain" description="Aminotransferase class V" evidence="6">
    <location>
        <begin position="72"/>
        <end position="406"/>
    </location>
</feature>
<dbReference type="SUPFAM" id="SSF53383">
    <property type="entry name" value="PLP-dependent transferases"/>
    <property type="match status" value="1"/>
</dbReference>
<keyword evidence="7" id="KW-0032">Aminotransferase</keyword>
<keyword evidence="8" id="KW-1185">Reference proteome</keyword>
<dbReference type="InterPro" id="IPR015422">
    <property type="entry name" value="PyrdxlP-dep_Trfase_small"/>
</dbReference>
<comment type="cofactor">
    <cofactor evidence="1 5">
        <name>pyridoxal 5'-phosphate</name>
        <dbReference type="ChEBI" id="CHEBI:597326"/>
    </cofactor>
</comment>
<evidence type="ECO:0000256" key="1">
    <source>
        <dbReference type="ARBA" id="ARBA00001933"/>
    </source>
</evidence>
<keyword evidence="3" id="KW-0663">Pyridoxal phosphate</keyword>
<evidence type="ECO:0000259" key="6">
    <source>
        <dbReference type="Pfam" id="PF00266"/>
    </source>
</evidence>
<evidence type="ECO:0000313" key="7">
    <source>
        <dbReference type="EMBL" id="MBD8487460.1"/>
    </source>
</evidence>
<evidence type="ECO:0000256" key="4">
    <source>
        <dbReference type="ARBA" id="ARBA00050776"/>
    </source>
</evidence>
<dbReference type="InterPro" id="IPR000192">
    <property type="entry name" value="Aminotrans_V_dom"/>
</dbReference>
<dbReference type="Proteomes" id="UP000647133">
    <property type="component" value="Unassembled WGS sequence"/>
</dbReference>
<dbReference type="InterPro" id="IPR015421">
    <property type="entry name" value="PyrdxlP-dep_Trfase_major"/>
</dbReference>
<comment type="caution">
    <text evidence="7">The sequence shown here is derived from an EMBL/GenBank/DDBJ whole genome shotgun (WGS) entry which is preliminary data.</text>
</comment>
<dbReference type="PROSITE" id="PS51257">
    <property type="entry name" value="PROKAR_LIPOPROTEIN"/>
    <property type="match status" value="1"/>
</dbReference>
<reference evidence="7 8" key="1">
    <citation type="submission" date="2020-09" db="EMBL/GenBank/DDBJ databases">
        <title>Echinicola sp. CAU 1574 isolated from sand of Sido Beach.</title>
        <authorList>
            <person name="Kim W."/>
        </authorList>
    </citation>
    <scope>NUCLEOTIDE SEQUENCE [LARGE SCALE GENOMIC DNA]</scope>
    <source>
        <strain evidence="7 8">CAU 1574</strain>
    </source>
</reference>
<evidence type="ECO:0000256" key="2">
    <source>
        <dbReference type="ARBA" id="ARBA00010447"/>
    </source>
</evidence>
<dbReference type="PROSITE" id="PS00595">
    <property type="entry name" value="AA_TRANSFER_CLASS_5"/>
    <property type="match status" value="1"/>
</dbReference>
<evidence type="ECO:0000256" key="3">
    <source>
        <dbReference type="ARBA" id="ARBA00022898"/>
    </source>
</evidence>
<comment type="similarity">
    <text evidence="2">Belongs to the class-V pyridoxal-phosphate-dependent aminotransferase family. Csd subfamily.</text>
</comment>